<dbReference type="EMBL" id="JYDO01000085">
    <property type="protein sequence ID" value="KRZ72044.1"/>
    <property type="molecule type" value="Genomic_DNA"/>
</dbReference>
<proteinExistence type="predicted"/>
<gene>
    <name evidence="1" type="ORF">T10_8468</name>
</gene>
<evidence type="ECO:0000313" key="2">
    <source>
        <dbReference type="Proteomes" id="UP000054843"/>
    </source>
</evidence>
<organism evidence="1 2">
    <name type="scientific">Trichinella papuae</name>
    <dbReference type="NCBI Taxonomy" id="268474"/>
    <lineage>
        <taxon>Eukaryota</taxon>
        <taxon>Metazoa</taxon>
        <taxon>Ecdysozoa</taxon>
        <taxon>Nematoda</taxon>
        <taxon>Enoplea</taxon>
        <taxon>Dorylaimia</taxon>
        <taxon>Trichinellida</taxon>
        <taxon>Trichinellidae</taxon>
        <taxon>Trichinella</taxon>
    </lineage>
</organism>
<reference evidence="1 2" key="1">
    <citation type="submission" date="2015-01" db="EMBL/GenBank/DDBJ databases">
        <title>Evolution of Trichinella species and genotypes.</title>
        <authorList>
            <person name="Korhonen P.K."/>
            <person name="Edoardo P."/>
            <person name="Giuseppe L.R."/>
            <person name="Gasser R.B."/>
        </authorList>
    </citation>
    <scope>NUCLEOTIDE SEQUENCE [LARGE SCALE GENOMIC DNA]</scope>
    <source>
        <strain evidence="1">ISS1980</strain>
    </source>
</reference>
<dbReference type="AlphaFoldDB" id="A0A0V1MKD8"/>
<name>A0A0V1MKD8_9BILA</name>
<dbReference type="Proteomes" id="UP000054843">
    <property type="component" value="Unassembled WGS sequence"/>
</dbReference>
<evidence type="ECO:0000313" key="1">
    <source>
        <dbReference type="EMBL" id="KRZ72044.1"/>
    </source>
</evidence>
<keyword evidence="2" id="KW-1185">Reference proteome</keyword>
<sequence length="78" mass="9231">MTCGKSTDIRIDIWMLYTYCTMHIEISPVVATDIHLSVLCDRSVLTLKCNFAFMPWERHAQYHVQKQFFKINKNIATY</sequence>
<protein>
    <submittedName>
        <fullName evidence="1">Uncharacterized protein</fullName>
    </submittedName>
</protein>
<comment type="caution">
    <text evidence="1">The sequence shown here is derived from an EMBL/GenBank/DDBJ whole genome shotgun (WGS) entry which is preliminary data.</text>
</comment>
<accession>A0A0V1MKD8</accession>